<name>A0A1G2HE40_9BACT</name>
<dbReference type="AlphaFoldDB" id="A0A1G2HE40"/>
<protein>
    <submittedName>
        <fullName evidence="1">Uncharacterized protein</fullName>
    </submittedName>
</protein>
<proteinExistence type="predicted"/>
<gene>
    <name evidence="1" type="ORF">A2919_01130</name>
</gene>
<dbReference type="EMBL" id="MHOH01000014">
    <property type="protein sequence ID" value="OGZ60742.1"/>
    <property type="molecule type" value="Genomic_DNA"/>
</dbReference>
<reference evidence="1 2" key="1">
    <citation type="journal article" date="2016" name="Nat. Commun.">
        <title>Thousands of microbial genomes shed light on interconnected biogeochemical processes in an aquifer system.</title>
        <authorList>
            <person name="Anantharaman K."/>
            <person name="Brown C.T."/>
            <person name="Hug L.A."/>
            <person name="Sharon I."/>
            <person name="Castelle C.J."/>
            <person name="Probst A.J."/>
            <person name="Thomas B.C."/>
            <person name="Singh A."/>
            <person name="Wilkins M.J."/>
            <person name="Karaoz U."/>
            <person name="Brodie E.L."/>
            <person name="Williams K.H."/>
            <person name="Hubbard S.S."/>
            <person name="Banfield J.F."/>
        </authorList>
    </citation>
    <scope>NUCLEOTIDE SEQUENCE [LARGE SCALE GENOMIC DNA]</scope>
</reference>
<comment type="caution">
    <text evidence="1">The sequence shown here is derived from an EMBL/GenBank/DDBJ whole genome shotgun (WGS) entry which is preliminary data.</text>
</comment>
<dbReference type="Proteomes" id="UP000178835">
    <property type="component" value="Unassembled WGS sequence"/>
</dbReference>
<evidence type="ECO:0000313" key="2">
    <source>
        <dbReference type="Proteomes" id="UP000178835"/>
    </source>
</evidence>
<evidence type="ECO:0000313" key="1">
    <source>
        <dbReference type="EMBL" id="OGZ60742.1"/>
    </source>
</evidence>
<sequence>MTESYLLTKIVAQKAIDIVSASFMAAVEMQEAKRPAIHIVVMDPTKRPEMGFTFEEAILCEVSVGEAEKYIPIARAKAKSTWIHRMPAQEIQQFYPHLLEKGATKWGGSAYLHHISVGASGVQYQIDQWVSELVASTCRALCVGAMINIMNSDATFLGE</sequence>
<organism evidence="1 2">
    <name type="scientific">Candidatus Spechtbacteria bacterium RIFCSPLOWO2_01_FULL_43_12</name>
    <dbReference type="NCBI Taxonomy" id="1802162"/>
    <lineage>
        <taxon>Bacteria</taxon>
        <taxon>Candidatus Spechtiibacteriota</taxon>
    </lineage>
</organism>
<accession>A0A1G2HE40</accession>